<dbReference type="Proteomes" id="UP001055811">
    <property type="component" value="Linkage Group LG08"/>
</dbReference>
<reference evidence="1 2" key="2">
    <citation type="journal article" date="2022" name="Mol. Ecol. Resour.">
        <title>The genomes of chicory, endive, great burdock and yacon provide insights into Asteraceae paleo-polyploidization history and plant inulin production.</title>
        <authorList>
            <person name="Fan W."/>
            <person name="Wang S."/>
            <person name="Wang H."/>
            <person name="Wang A."/>
            <person name="Jiang F."/>
            <person name="Liu H."/>
            <person name="Zhao H."/>
            <person name="Xu D."/>
            <person name="Zhang Y."/>
        </authorList>
    </citation>
    <scope>NUCLEOTIDE SEQUENCE [LARGE SCALE GENOMIC DNA]</scope>
    <source>
        <strain evidence="2">cv. Punajuju</strain>
        <tissue evidence="1">Leaves</tissue>
    </source>
</reference>
<protein>
    <submittedName>
        <fullName evidence="1">Uncharacterized protein</fullName>
    </submittedName>
</protein>
<gene>
    <name evidence="1" type="ORF">L2E82_45347</name>
</gene>
<dbReference type="EMBL" id="CM042016">
    <property type="protein sequence ID" value="KAI3700709.1"/>
    <property type="molecule type" value="Genomic_DNA"/>
</dbReference>
<comment type="caution">
    <text evidence="1">The sequence shown here is derived from an EMBL/GenBank/DDBJ whole genome shotgun (WGS) entry which is preliminary data.</text>
</comment>
<keyword evidence="2" id="KW-1185">Reference proteome</keyword>
<accession>A0ACB8ZRV3</accession>
<organism evidence="1 2">
    <name type="scientific">Cichorium intybus</name>
    <name type="common">Chicory</name>
    <dbReference type="NCBI Taxonomy" id="13427"/>
    <lineage>
        <taxon>Eukaryota</taxon>
        <taxon>Viridiplantae</taxon>
        <taxon>Streptophyta</taxon>
        <taxon>Embryophyta</taxon>
        <taxon>Tracheophyta</taxon>
        <taxon>Spermatophyta</taxon>
        <taxon>Magnoliopsida</taxon>
        <taxon>eudicotyledons</taxon>
        <taxon>Gunneridae</taxon>
        <taxon>Pentapetalae</taxon>
        <taxon>asterids</taxon>
        <taxon>campanulids</taxon>
        <taxon>Asterales</taxon>
        <taxon>Asteraceae</taxon>
        <taxon>Cichorioideae</taxon>
        <taxon>Cichorieae</taxon>
        <taxon>Cichoriinae</taxon>
        <taxon>Cichorium</taxon>
    </lineage>
</organism>
<reference evidence="2" key="1">
    <citation type="journal article" date="2022" name="Mol. Ecol. Resour.">
        <title>The genomes of chicory, endive, great burdock and yacon provide insights into Asteraceae palaeo-polyploidization history and plant inulin production.</title>
        <authorList>
            <person name="Fan W."/>
            <person name="Wang S."/>
            <person name="Wang H."/>
            <person name="Wang A."/>
            <person name="Jiang F."/>
            <person name="Liu H."/>
            <person name="Zhao H."/>
            <person name="Xu D."/>
            <person name="Zhang Y."/>
        </authorList>
    </citation>
    <scope>NUCLEOTIDE SEQUENCE [LARGE SCALE GENOMIC DNA]</scope>
    <source>
        <strain evidence="2">cv. Punajuju</strain>
    </source>
</reference>
<proteinExistence type="predicted"/>
<name>A0ACB8ZRV3_CICIN</name>
<evidence type="ECO:0000313" key="2">
    <source>
        <dbReference type="Proteomes" id="UP001055811"/>
    </source>
</evidence>
<sequence>MGYTCRHILMEYSSQVMKLGCSILKLISEALGLNPNHLLEMGCAERLTISGHYYPRCPQPELVIGTTEHTDGGFITILLQDHIGGLQVFYKNQWTHVLHISGALVVNVGDLLQLVTNDKFVSSRHKVVANKVCPRVSVASFFMTDLTKTSNVLEPIKELVSDHNPANYRGTTGKEFIDYFMRKGLDGTSALLHFKI</sequence>
<evidence type="ECO:0000313" key="1">
    <source>
        <dbReference type="EMBL" id="KAI3700709.1"/>
    </source>
</evidence>